<evidence type="ECO:0000313" key="2">
    <source>
        <dbReference type="Proteomes" id="UP000007797"/>
    </source>
</evidence>
<keyword evidence="2" id="KW-1185">Reference proteome</keyword>
<accession>F4Q6C0</accession>
<dbReference type="Proteomes" id="UP000007797">
    <property type="component" value="Unassembled WGS sequence"/>
</dbReference>
<dbReference type="RefSeq" id="XP_004354830.1">
    <property type="nucleotide sequence ID" value="XM_004354778.1"/>
</dbReference>
<reference evidence="2" key="1">
    <citation type="journal article" date="2011" name="Genome Res.">
        <title>Phylogeny-wide analysis of social amoeba genomes highlights ancient origins for complex intercellular communication.</title>
        <authorList>
            <person name="Heidel A.J."/>
            <person name="Lawal H.M."/>
            <person name="Felder M."/>
            <person name="Schilde C."/>
            <person name="Helps N.R."/>
            <person name="Tunggal B."/>
            <person name="Rivero F."/>
            <person name="John U."/>
            <person name="Schleicher M."/>
            <person name="Eichinger L."/>
            <person name="Platzer M."/>
            <person name="Noegel A.A."/>
            <person name="Schaap P."/>
            <person name="Gloeckner G."/>
        </authorList>
    </citation>
    <scope>NUCLEOTIDE SEQUENCE [LARGE SCALE GENOMIC DNA]</scope>
    <source>
        <strain evidence="2">SH3</strain>
    </source>
</reference>
<protein>
    <submittedName>
        <fullName evidence="1">Uncharacterized protein</fullName>
    </submittedName>
</protein>
<gene>
    <name evidence="1" type="ORF">DFA_08968</name>
</gene>
<proteinExistence type="predicted"/>
<dbReference type="GeneID" id="14868468"/>
<evidence type="ECO:0000313" key="1">
    <source>
        <dbReference type="EMBL" id="EGG16430.1"/>
    </source>
</evidence>
<dbReference type="KEGG" id="dfa:DFA_08968"/>
<dbReference type="AlphaFoldDB" id="F4Q6C0"/>
<sequence length="44" mass="5374">MDIQKIIQERDTAVEYLLQLETRAKVFENAFKTYQNEHFIEKIE</sequence>
<name>F4Q6C0_CACFS</name>
<organism evidence="1 2">
    <name type="scientific">Cavenderia fasciculata</name>
    <name type="common">Slime mold</name>
    <name type="synonym">Dictyostelium fasciculatum</name>
    <dbReference type="NCBI Taxonomy" id="261658"/>
    <lineage>
        <taxon>Eukaryota</taxon>
        <taxon>Amoebozoa</taxon>
        <taxon>Evosea</taxon>
        <taxon>Eumycetozoa</taxon>
        <taxon>Dictyostelia</taxon>
        <taxon>Acytosteliales</taxon>
        <taxon>Cavenderiaceae</taxon>
        <taxon>Cavenderia</taxon>
    </lineage>
</organism>
<dbReference type="EMBL" id="GL883023">
    <property type="protein sequence ID" value="EGG16430.1"/>
    <property type="molecule type" value="Genomic_DNA"/>
</dbReference>